<dbReference type="EMBL" id="JABWAD010000060">
    <property type="protein sequence ID" value="KAF6063857.1"/>
    <property type="molecule type" value="Genomic_DNA"/>
</dbReference>
<dbReference type="InterPro" id="IPR052240">
    <property type="entry name" value="SAP_domain_ribonucleoprotein"/>
</dbReference>
<evidence type="ECO:0000256" key="3">
    <source>
        <dbReference type="SAM" id="MobiDB-lite"/>
    </source>
</evidence>
<evidence type="ECO:0000313" key="5">
    <source>
        <dbReference type="EMBL" id="KAF6063857.1"/>
    </source>
</evidence>
<dbReference type="SUPFAM" id="SSF68906">
    <property type="entry name" value="SAP domain"/>
    <property type="match status" value="1"/>
</dbReference>
<name>A0A8H6F114_CANAX</name>
<comment type="caution">
    <text evidence="5">The sequence shown here is derived from an EMBL/GenBank/DDBJ whole genome shotgun (WGS) entry which is preliminary data.</text>
</comment>
<comment type="similarity">
    <text evidence="2">Belongs to the SAP domain-containing ribonucleoprotein family.</text>
</comment>
<feature type="region of interest" description="Disordered" evidence="3">
    <location>
        <begin position="121"/>
        <end position="140"/>
    </location>
</feature>
<evidence type="ECO:0000256" key="1">
    <source>
        <dbReference type="ARBA" id="ARBA00022553"/>
    </source>
</evidence>
<feature type="region of interest" description="Disordered" evidence="3">
    <location>
        <begin position="18"/>
        <end position="103"/>
    </location>
</feature>
<organism evidence="5 6">
    <name type="scientific">Candida albicans</name>
    <name type="common">Yeast</name>
    <dbReference type="NCBI Taxonomy" id="5476"/>
    <lineage>
        <taxon>Eukaryota</taxon>
        <taxon>Fungi</taxon>
        <taxon>Dikarya</taxon>
        <taxon>Ascomycota</taxon>
        <taxon>Saccharomycotina</taxon>
        <taxon>Pichiomycetes</taxon>
        <taxon>Debaryomycetaceae</taxon>
        <taxon>Candida/Lodderomyces clade</taxon>
        <taxon>Candida</taxon>
    </lineage>
</organism>
<dbReference type="Gene3D" id="1.10.720.30">
    <property type="entry name" value="SAP domain"/>
    <property type="match status" value="1"/>
</dbReference>
<gene>
    <name evidence="5" type="ORF">FOB64_005459</name>
</gene>
<accession>A0A8H6F114</accession>
<keyword evidence="1" id="KW-0597">Phosphoprotein</keyword>
<protein>
    <submittedName>
        <fullName evidence="5">SAP domain family protein</fullName>
    </submittedName>
</protein>
<proteinExistence type="inferred from homology"/>
<dbReference type="GO" id="GO:0005634">
    <property type="term" value="C:nucleus"/>
    <property type="evidence" value="ECO:0007669"/>
    <property type="project" value="TreeGrafter"/>
</dbReference>
<dbReference type="AlphaFoldDB" id="A0A8H6F114"/>
<dbReference type="GO" id="GO:0016973">
    <property type="term" value="P:poly(A)+ mRNA export from nucleus"/>
    <property type="evidence" value="ECO:0007669"/>
    <property type="project" value="TreeGrafter"/>
</dbReference>
<evidence type="ECO:0000259" key="4">
    <source>
        <dbReference type="PROSITE" id="PS50800"/>
    </source>
</evidence>
<evidence type="ECO:0000313" key="6">
    <source>
        <dbReference type="Proteomes" id="UP000536275"/>
    </source>
</evidence>
<reference evidence="5 6" key="1">
    <citation type="submission" date="2020-03" db="EMBL/GenBank/DDBJ databases">
        <title>FDA dAtabase for Regulatory Grade micrObial Sequences (FDA-ARGOS): Supporting development and validation of Infectious Disease Dx tests.</title>
        <authorList>
            <person name="Campos J."/>
            <person name="Goldberg B."/>
            <person name="Tallon L."/>
            <person name="Sadzewicz L."/>
            <person name="Vavikolanu K."/>
            <person name="Mehta A."/>
            <person name="Aluvathingal J."/>
            <person name="Nadendla S."/>
            <person name="Nandy P."/>
            <person name="Geyer C."/>
            <person name="Yan Y."/>
            <person name="Sichtig H."/>
        </authorList>
    </citation>
    <scope>NUCLEOTIDE SEQUENCE [LARGE SCALE GENOMIC DNA]</scope>
    <source>
        <strain evidence="5 6">FDAARGOS_656</strain>
    </source>
</reference>
<dbReference type="InterPro" id="IPR036361">
    <property type="entry name" value="SAP_dom_sf"/>
</dbReference>
<feature type="compositionally biased region" description="Basic and acidic residues" evidence="3">
    <location>
        <begin position="24"/>
        <end position="39"/>
    </location>
</feature>
<evidence type="ECO:0000256" key="2">
    <source>
        <dbReference type="ARBA" id="ARBA00046328"/>
    </source>
</evidence>
<feature type="compositionally biased region" description="Basic and acidic residues" evidence="3">
    <location>
        <begin position="90"/>
        <end position="103"/>
    </location>
</feature>
<dbReference type="PROSITE" id="PS50800">
    <property type="entry name" value="SAP"/>
    <property type="match status" value="1"/>
</dbReference>
<dbReference type="Proteomes" id="UP000536275">
    <property type="component" value="Unassembled WGS sequence"/>
</dbReference>
<dbReference type="SMART" id="SM00513">
    <property type="entry name" value="SAP"/>
    <property type="match status" value="1"/>
</dbReference>
<dbReference type="Pfam" id="PF02037">
    <property type="entry name" value="SAP"/>
    <property type="match status" value="1"/>
</dbReference>
<sequence>MSDYSTQTVAQLKEILKGKGLSIEGKKADLVQRLHEHDTQQQQPPQQQQPEVAEQQPEQPETKLEGKTQENESTLTVIQPKEQQQQQQQEEPKPKQLSPEERKQLAIELLTKKVQRAEKFGDEQAANDAKKICKSREIWS</sequence>
<dbReference type="InterPro" id="IPR003034">
    <property type="entry name" value="SAP_dom"/>
</dbReference>
<feature type="compositionally biased region" description="Low complexity" evidence="3">
    <location>
        <begin position="40"/>
        <end position="59"/>
    </location>
</feature>
<dbReference type="PANTHER" id="PTHR46551">
    <property type="entry name" value="SAP DOMAIN-CONTAINING RIBONUCLEOPROTEIN"/>
    <property type="match status" value="1"/>
</dbReference>
<dbReference type="PANTHER" id="PTHR46551:SF1">
    <property type="entry name" value="SAP DOMAIN-CONTAINING RIBONUCLEOPROTEIN"/>
    <property type="match status" value="1"/>
</dbReference>
<feature type="compositionally biased region" description="Low complexity" evidence="3">
    <location>
        <begin position="79"/>
        <end position="89"/>
    </location>
</feature>
<feature type="domain" description="SAP" evidence="4">
    <location>
        <begin position="4"/>
        <end position="38"/>
    </location>
</feature>
<dbReference type="Pfam" id="PF18592">
    <property type="entry name" value="Tho1_MOS11_C"/>
    <property type="match status" value="1"/>
</dbReference>
<dbReference type="InterPro" id="IPR040746">
    <property type="entry name" value="THO1_MOS11_C"/>
</dbReference>
<feature type="compositionally biased region" description="Basic and acidic residues" evidence="3">
    <location>
        <begin position="60"/>
        <end position="70"/>
    </location>
</feature>